<keyword evidence="1" id="KW-0812">Transmembrane</keyword>
<dbReference type="EMBL" id="WOFE01000001">
    <property type="protein sequence ID" value="MBM5570936.1"/>
    <property type="molecule type" value="Genomic_DNA"/>
</dbReference>
<keyword evidence="1" id="KW-0472">Membrane</keyword>
<organism evidence="3 4">
    <name type="scientific">Deefgea chitinilytica</name>
    <dbReference type="NCBI Taxonomy" id="570276"/>
    <lineage>
        <taxon>Bacteria</taxon>
        <taxon>Pseudomonadati</taxon>
        <taxon>Pseudomonadota</taxon>
        <taxon>Betaproteobacteria</taxon>
        <taxon>Neisseriales</taxon>
        <taxon>Chitinibacteraceae</taxon>
        <taxon>Deefgea</taxon>
    </lineage>
</organism>
<feature type="transmembrane region" description="Helical" evidence="1">
    <location>
        <begin position="30"/>
        <end position="50"/>
    </location>
</feature>
<evidence type="ECO:0000256" key="1">
    <source>
        <dbReference type="SAM" id="Phobius"/>
    </source>
</evidence>
<comment type="caution">
    <text evidence="3">The sequence shown here is derived from an EMBL/GenBank/DDBJ whole genome shotgun (WGS) entry which is preliminary data.</text>
</comment>
<evidence type="ECO:0000313" key="4">
    <source>
        <dbReference type="Proteomes" id="UP001195660"/>
    </source>
</evidence>
<name>A0ABS2CC64_9NEIS</name>
<protein>
    <recommendedName>
        <fullName evidence="2">LiaI-LiaF-like transmembrane region domain-containing protein</fullName>
    </recommendedName>
</protein>
<evidence type="ECO:0000313" key="3">
    <source>
        <dbReference type="EMBL" id="MBM5570936.1"/>
    </source>
</evidence>
<dbReference type="RefSeq" id="WP_203570204.1">
    <property type="nucleotide sequence ID" value="NZ_WOFE01000001.1"/>
</dbReference>
<reference evidence="3 4" key="1">
    <citation type="submission" date="2019-11" db="EMBL/GenBank/DDBJ databases">
        <title>Novel Deefgea species.</title>
        <authorList>
            <person name="Han J.-H."/>
        </authorList>
    </citation>
    <scope>NUCLEOTIDE SEQUENCE [LARGE SCALE GENOMIC DNA]</scope>
    <source>
        <strain evidence="3 4">LMG 24817</strain>
    </source>
</reference>
<feature type="domain" description="LiaI-LiaF-like transmembrane region" evidence="2">
    <location>
        <begin position="5"/>
        <end position="47"/>
    </location>
</feature>
<dbReference type="Proteomes" id="UP001195660">
    <property type="component" value="Unassembled WGS sequence"/>
</dbReference>
<sequence>MHKNLFPAFVLIGLGLMFLAHNLGFWPSLGQLWATWWPLILIAVGINHFLRPHSCRNREHADE</sequence>
<keyword evidence="4" id="KW-1185">Reference proteome</keyword>
<proteinExistence type="predicted"/>
<keyword evidence="1" id="KW-1133">Transmembrane helix</keyword>
<gene>
    <name evidence="3" type="ORF">GM173_05000</name>
</gene>
<dbReference type="InterPro" id="IPR043726">
    <property type="entry name" value="LiaI-LiaF-like_TM1"/>
</dbReference>
<evidence type="ECO:0000259" key="2">
    <source>
        <dbReference type="Pfam" id="PF18917"/>
    </source>
</evidence>
<accession>A0ABS2CC64</accession>
<dbReference type="Pfam" id="PF18917">
    <property type="entry name" value="LiaI-LiaF-like_TM1"/>
    <property type="match status" value="1"/>
</dbReference>